<keyword evidence="3" id="KW-1185">Reference proteome</keyword>
<keyword evidence="1" id="KW-0812">Transmembrane</keyword>
<keyword evidence="1" id="KW-0472">Membrane</keyword>
<evidence type="ECO:0000313" key="2">
    <source>
        <dbReference type="EMBL" id="TKR24545.1"/>
    </source>
</evidence>
<gene>
    <name evidence="2" type="ORF">DM868_14025</name>
</gene>
<feature type="transmembrane region" description="Helical" evidence="1">
    <location>
        <begin position="146"/>
        <end position="167"/>
    </location>
</feature>
<dbReference type="Proteomes" id="UP000308037">
    <property type="component" value="Unassembled WGS sequence"/>
</dbReference>
<sequence length="169" mass="17963">MFRRSRELGPALLVPFAWTFVIAAHLGVVIPRTLFIAHVVMTVLLAGFAVTGRGDMREGVLHVWWRIIAVGVFVTLAGVFSFRVDAATLVLSGIALGGWMLLPAAGFVYTGRRVAGGGWIYFSAAAACLVGASLYTIGLFEAVLPLWLAGLVCVGIGQTVGILDAVLRY</sequence>
<name>A0A4U5J7Z9_9EURY</name>
<proteinExistence type="predicted"/>
<dbReference type="RefSeq" id="WP_137277467.1">
    <property type="nucleotide sequence ID" value="NZ_QKNX01000008.1"/>
</dbReference>
<feature type="transmembrane region" description="Helical" evidence="1">
    <location>
        <begin position="33"/>
        <end position="51"/>
    </location>
</feature>
<accession>A0A4U5J7Z9</accession>
<evidence type="ECO:0000313" key="3">
    <source>
        <dbReference type="Proteomes" id="UP000308037"/>
    </source>
</evidence>
<dbReference type="EMBL" id="QKNX01000008">
    <property type="protein sequence ID" value="TKR24545.1"/>
    <property type="molecule type" value="Genomic_DNA"/>
</dbReference>
<reference evidence="2 3" key="1">
    <citation type="submission" date="2019-04" db="EMBL/GenBank/DDBJ databases">
        <title>Natronomonas sp. F20-122 a newhaloarchaeon isolated from a saline saltern of Isla Bacuta, Huelva, Spain.</title>
        <authorList>
            <person name="Duran-Viseras A."/>
            <person name="Sanchez-Porro C."/>
            <person name="Ventosa A."/>
        </authorList>
    </citation>
    <scope>NUCLEOTIDE SEQUENCE [LARGE SCALE GENOMIC DNA]</scope>
    <source>
        <strain evidence="2 3">F20-122</strain>
    </source>
</reference>
<dbReference type="AlphaFoldDB" id="A0A4U5J7Z9"/>
<keyword evidence="1" id="KW-1133">Transmembrane helix</keyword>
<comment type="caution">
    <text evidence="2">The sequence shown here is derived from an EMBL/GenBank/DDBJ whole genome shotgun (WGS) entry which is preliminary data.</text>
</comment>
<feature type="transmembrane region" description="Helical" evidence="1">
    <location>
        <begin position="120"/>
        <end position="140"/>
    </location>
</feature>
<evidence type="ECO:0000256" key="1">
    <source>
        <dbReference type="SAM" id="Phobius"/>
    </source>
</evidence>
<dbReference type="OrthoDB" id="330871at2157"/>
<feature type="transmembrane region" description="Helical" evidence="1">
    <location>
        <begin position="88"/>
        <end position="108"/>
    </location>
</feature>
<protein>
    <submittedName>
        <fullName evidence="2">Uncharacterized protein</fullName>
    </submittedName>
</protein>
<feature type="transmembrane region" description="Helical" evidence="1">
    <location>
        <begin position="63"/>
        <end position="82"/>
    </location>
</feature>
<organism evidence="2 3">
    <name type="scientific">Natronomonas salsuginis</name>
    <dbReference type="NCBI Taxonomy" id="2217661"/>
    <lineage>
        <taxon>Archaea</taxon>
        <taxon>Methanobacteriati</taxon>
        <taxon>Methanobacteriota</taxon>
        <taxon>Stenosarchaea group</taxon>
        <taxon>Halobacteria</taxon>
        <taxon>Halobacteriales</taxon>
        <taxon>Natronomonadaceae</taxon>
        <taxon>Natronomonas</taxon>
    </lineage>
</organism>